<dbReference type="Gene3D" id="3.30.160.60">
    <property type="entry name" value="Classic Zinc Finger"/>
    <property type="match status" value="1"/>
</dbReference>
<dbReference type="GO" id="GO:0008270">
    <property type="term" value="F:zinc ion binding"/>
    <property type="evidence" value="ECO:0007669"/>
    <property type="project" value="UniProtKB-KW"/>
</dbReference>
<keyword evidence="2 4" id="KW-0863">Zinc-finger</keyword>
<evidence type="ECO:0000313" key="8">
    <source>
        <dbReference type="Proteomes" id="UP000242188"/>
    </source>
</evidence>
<feature type="domain" description="B box-type" evidence="6">
    <location>
        <begin position="94"/>
        <end position="144"/>
    </location>
</feature>
<dbReference type="PANTHER" id="PTHR25462:SF296">
    <property type="entry name" value="MEIOTIC P26, ISOFORM F"/>
    <property type="match status" value="1"/>
</dbReference>
<evidence type="ECO:0000256" key="4">
    <source>
        <dbReference type="PROSITE-ProRule" id="PRU00024"/>
    </source>
</evidence>
<evidence type="ECO:0000259" key="6">
    <source>
        <dbReference type="PROSITE" id="PS50119"/>
    </source>
</evidence>
<proteinExistence type="predicted"/>
<keyword evidence="1" id="KW-0479">Metal-binding</keyword>
<feature type="domain" description="B box-type" evidence="6">
    <location>
        <begin position="155"/>
        <end position="197"/>
    </location>
</feature>
<dbReference type="PROSITE" id="PS50119">
    <property type="entry name" value="ZF_BBOX"/>
    <property type="match status" value="2"/>
</dbReference>
<feature type="domain" description="RING-type" evidence="5">
    <location>
        <begin position="12"/>
        <end position="60"/>
    </location>
</feature>
<evidence type="ECO:0000256" key="3">
    <source>
        <dbReference type="ARBA" id="ARBA00022833"/>
    </source>
</evidence>
<dbReference type="Gene3D" id="3.30.40.10">
    <property type="entry name" value="Zinc/RING finger domain, C3HC4 (zinc finger)"/>
    <property type="match status" value="1"/>
</dbReference>
<protein>
    <submittedName>
        <fullName evidence="7">E3 ubiquitin-protein ligase TRIM56</fullName>
    </submittedName>
</protein>
<dbReference type="SUPFAM" id="SSF57850">
    <property type="entry name" value="RING/U-box"/>
    <property type="match status" value="1"/>
</dbReference>
<dbReference type="InterPro" id="IPR011042">
    <property type="entry name" value="6-blade_b-propeller_TolB-like"/>
</dbReference>
<dbReference type="InterPro" id="IPR017907">
    <property type="entry name" value="Znf_RING_CS"/>
</dbReference>
<dbReference type="GO" id="GO:0061630">
    <property type="term" value="F:ubiquitin protein ligase activity"/>
    <property type="evidence" value="ECO:0007669"/>
    <property type="project" value="TreeGrafter"/>
</dbReference>
<evidence type="ECO:0000256" key="1">
    <source>
        <dbReference type="ARBA" id="ARBA00022723"/>
    </source>
</evidence>
<comment type="caution">
    <text evidence="7">The sequence shown here is derived from an EMBL/GenBank/DDBJ whole genome shotgun (WGS) entry which is preliminary data.</text>
</comment>
<dbReference type="SUPFAM" id="SSF57845">
    <property type="entry name" value="B-box zinc-binding domain"/>
    <property type="match status" value="1"/>
</dbReference>
<keyword evidence="3" id="KW-0862">Zinc</keyword>
<dbReference type="SMART" id="SM00184">
    <property type="entry name" value="RING"/>
    <property type="match status" value="1"/>
</dbReference>
<gene>
    <name evidence="7" type="ORF">KP79_PYT11102</name>
</gene>
<dbReference type="SMART" id="SM00336">
    <property type="entry name" value="BBOX"/>
    <property type="match status" value="2"/>
</dbReference>
<dbReference type="SUPFAM" id="SSF63829">
    <property type="entry name" value="Calcium-dependent phosphotriesterase"/>
    <property type="match status" value="1"/>
</dbReference>
<keyword evidence="8" id="KW-1185">Reference proteome</keyword>
<reference evidence="7 8" key="1">
    <citation type="journal article" date="2017" name="Nat. Ecol. Evol.">
        <title>Scallop genome provides insights into evolution of bilaterian karyotype and development.</title>
        <authorList>
            <person name="Wang S."/>
            <person name="Zhang J."/>
            <person name="Jiao W."/>
            <person name="Li J."/>
            <person name="Xun X."/>
            <person name="Sun Y."/>
            <person name="Guo X."/>
            <person name="Huan P."/>
            <person name="Dong B."/>
            <person name="Zhang L."/>
            <person name="Hu X."/>
            <person name="Sun X."/>
            <person name="Wang J."/>
            <person name="Zhao C."/>
            <person name="Wang Y."/>
            <person name="Wang D."/>
            <person name="Huang X."/>
            <person name="Wang R."/>
            <person name="Lv J."/>
            <person name="Li Y."/>
            <person name="Zhang Z."/>
            <person name="Liu B."/>
            <person name="Lu W."/>
            <person name="Hui Y."/>
            <person name="Liang J."/>
            <person name="Zhou Z."/>
            <person name="Hou R."/>
            <person name="Li X."/>
            <person name="Liu Y."/>
            <person name="Li H."/>
            <person name="Ning X."/>
            <person name="Lin Y."/>
            <person name="Zhao L."/>
            <person name="Xing Q."/>
            <person name="Dou J."/>
            <person name="Li Y."/>
            <person name="Mao J."/>
            <person name="Guo H."/>
            <person name="Dou H."/>
            <person name="Li T."/>
            <person name="Mu C."/>
            <person name="Jiang W."/>
            <person name="Fu Q."/>
            <person name="Fu X."/>
            <person name="Miao Y."/>
            <person name="Liu J."/>
            <person name="Yu Q."/>
            <person name="Li R."/>
            <person name="Liao H."/>
            <person name="Li X."/>
            <person name="Kong Y."/>
            <person name="Jiang Z."/>
            <person name="Chourrout D."/>
            <person name="Li R."/>
            <person name="Bao Z."/>
        </authorList>
    </citation>
    <scope>NUCLEOTIDE SEQUENCE [LARGE SCALE GENOMIC DNA]</scope>
    <source>
        <strain evidence="7 8">PY_sf001</strain>
    </source>
</reference>
<sequence>MAEAAPIPEYRCLICTTPYKDPRQLPCGHTFCCRCLTSYVEAEHVTADEDRHYFPCPVCDAPSAPRDVSTDVSTWAECFPINNLYLNPITAETSDVHLCAPCQRGKESNPAEVWCTDCGEKLCKQCRIYHERSKASSSHRLVSVSTIVGGICDVMVNEICPSHDGKQLDVYCVDHSVMCCGVCVSVSHRHCNNVKPIEDVVRKTKTGQHTRETELKELSEETKKMLDDDDLGMTLLTSTEKEVSAEMTNRIQQAKDKLDNLNVTYQLDLADKCKALRKKISARRMCVNTFNTNAENSHLLMSHLDQQISERHKFFIREQTKNQIPGHYRRMDQNTKKQPNRFDITLKLGTIIDEIMKMTTLGNVDVTSAITAVTQNANVCIGTMIETLLSTPSASTLADSTSTSDLTGSLQYLTVQPTPVKAAVDVWTGSVSCVKTVDSSTLGVSPTPSLAGGMFTDNNELLLTDSRNSRILLFDDTYSNVAELNIDGYPTDIVHGRADDEVFVAVNKDEILKCKLRNGQLTLINKISCSRGTVGIAFLGNNILVDTLESVKVMTVDGKVTKTIKKGGNHAFLATSLSSATVYHKDNHDVVCRRLDSDVEVYRYRDPRLNDPRGFGLDRDDNLYVCGHQSGNVHLVSPDGLRRRILVSNLSSISYPWCVVVHPTRQEFVVTSVSESTLLEVYRFKSK</sequence>
<dbReference type="EMBL" id="NEDP02005334">
    <property type="protein sequence ID" value="OWF41920.1"/>
    <property type="molecule type" value="Genomic_DNA"/>
</dbReference>
<dbReference type="InterPro" id="IPR047153">
    <property type="entry name" value="TRIM45/56/19-like"/>
</dbReference>
<dbReference type="PROSITE" id="PS00518">
    <property type="entry name" value="ZF_RING_1"/>
    <property type="match status" value="1"/>
</dbReference>
<dbReference type="Pfam" id="PF00097">
    <property type="entry name" value="zf-C3HC4"/>
    <property type="match status" value="1"/>
</dbReference>
<name>A0A210PZL0_MIZYE</name>
<dbReference type="AlphaFoldDB" id="A0A210PZL0"/>
<dbReference type="OrthoDB" id="6137287at2759"/>
<dbReference type="InterPro" id="IPR000315">
    <property type="entry name" value="Znf_B-box"/>
</dbReference>
<dbReference type="PANTHER" id="PTHR25462">
    <property type="entry name" value="BONUS, ISOFORM C-RELATED"/>
    <property type="match status" value="1"/>
</dbReference>
<dbReference type="InterPro" id="IPR018957">
    <property type="entry name" value="Znf_C3HC4_RING-type"/>
</dbReference>
<organism evidence="7 8">
    <name type="scientific">Mizuhopecten yessoensis</name>
    <name type="common">Japanese scallop</name>
    <name type="synonym">Patinopecten yessoensis</name>
    <dbReference type="NCBI Taxonomy" id="6573"/>
    <lineage>
        <taxon>Eukaryota</taxon>
        <taxon>Metazoa</taxon>
        <taxon>Spiralia</taxon>
        <taxon>Lophotrochozoa</taxon>
        <taxon>Mollusca</taxon>
        <taxon>Bivalvia</taxon>
        <taxon>Autobranchia</taxon>
        <taxon>Pteriomorphia</taxon>
        <taxon>Pectinida</taxon>
        <taxon>Pectinoidea</taxon>
        <taxon>Pectinidae</taxon>
        <taxon>Mizuhopecten</taxon>
    </lineage>
</organism>
<dbReference type="InterPro" id="IPR013083">
    <property type="entry name" value="Znf_RING/FYVE/PHD"/>
</dbReference>
<dbReference type="InterPro" id="IPR001841">
    <property type="entry name" value="Znf_RING"/>
</dbReference>
<dbReference type="PROSITE" id="PS50089">
    <property type="entry name" value="ZF_RING_2"/>
    <property type="match status" value="1"/>
</dbReference>
<accession>A0A210PZL0</accession>
<dbReference type="Gene3D" id="2.120.10.30">
    <property type="entry name" value="TolB, C-terminal domain"/>
    <property type="match status" value="1"/>
</dbReference>
<dbReference type="CDD" id="cd19757">
    <property type="entry name" value="Bbox1"/>
    <property type="match status" value="1"/>
</dbReference>
<evidence type="ECO:0000259" key="5">
    <source>
        <dbReference type="PROSITE" id="PS50089"/>
    </source>
</evidence>
<dbReference type="Proteomes" id="UP000242188">
    <property type="component" value="Unassembled WGS sequence"/>
</dbReference>
<evidence type="ECO:0000256" key="2">
    <source>
        <dbReference type="ARBA" id="ARBA00022771"/>
    </source>
</evidence>
<evidence type="ECO:0000313" key="7">
    <source>
        <dbReference type="EMBL" id="OWF41920.1"/>
    </source>
</evidence>